<dbReference type="AlphaFoldDB" id="A0A164PAM5"/>
<gene>
    <name evidence="1" type="ORF">SISNIDRAFT_552582</name>
</gene>
<accession>A0A164PAM5</accession>
<protein>
    <recommendedName>
        <fullName evidence="3">Glycosyltransferase family 1 protein</fullName>
    </recommendedName>
</protein>
<organism evidence="1 2">
    <name type="scientific">Sistotremastrum niveocremeum HHB9708</name>
    <dbReference type="NCBI Taxonomy" id="1314777"/>
    <lineage>
        <taxon>Eukaryota</taxon>
        <taxon>Fungi</taxon>
        <taxon>Dikarya</taxon>
        <taxon>Basidiomycota</taxon>
        <taxon>Agaricomycotina</taxon>
        <taxon>Agaricomycetes</taxon>
        <taxon>Sistotremastrales</taxon>
        <taxon>Sistotremastraceae</taxon>
        <taxon>Sertulicium</taxon>
        <taxon>Sertulicium niveocremeum</taxon>
    </lineage>
</organism>
<evidence type="ECO:0000313" key="1">
    <source>
        <dbReference type="EMBL" id="KZS88534.1"/>
    </source>
</evidence>
<evidence type="ECO:0000313" key="2">
    <source>
        <dbReference type="Proteomes" id="UP000076722"/>
    </source>
</evidence>
<proteinExistence type="predicted"/>
<dbReference type="OrthoDB" id="549336at2759"/>
<reference evidence="1 2" key="1">
    <citation type="journal article" date="2016" name="Mol. Biol. Evol.">
        <title>Comparative Genomics of Early-Diverging Mushroom-Forming Fungi Provides Insights into the Origins of Lignocellulose Decay Capabilities.</title>
        <authorList>
            <person name="Nagy L.G."/>
            <person name="Riley R."/>
            <person name="Tritt A."/>
            <person name="Adam C."/>
            <person name="Daum C."/>
            <person name="Floudas D."/>
            <person name="Sun H."/>
            <person name="Yadav J.S."/>
            <person name="Pangilinan J."/>
            <person name="Larsson K.H."/>
            <person name="Matsuura K."/>
            <person name="Barry K."/>
            <person name="Labutti K."/>
            <person name="Kuo R."/>
            <person name="Ohm R.A."/>
            <person name="Bhattacharya S.S."/>
            <person name="Shirouzu T."/>
            <person name="Yoshinaga Y."/>
            <person name="Martin F.M."/>
            <person name="Grigoriev I.V."/>
            <person name="Hibbett D.S."/>
        </authorList>
    </citation>
    <scope>NUCLEOTIDE SEQUENCE [LARGE SCALE GENOMIC DNA]</scope>
    <source>
        <strain evidence="1 2">HHB9708</strain>
    </source>
</reference>
<keyword evidence="2" id="KW-1185">Reference proteome</keyword>
<dbReference type="STRING" id="1314777.A0A164PAM5"/>
<dbReference type="EMBL" id="KV419436">
    <property type="protein sequence ID" value="KZS88534.1"/>
    <property type="molecule type" value="Genomic_DNA"/>
</dbReference>
<dbReference type="Proteomes" id="UP000076722">
    <property type="component" value="Unassembled WGS sequence"/>
</dbReference>
<sequence>MKLNIFAHSSSGWHLKRPPRPYIALALLGVVFVLLTRLHSSELSAVSRFPFSSSRGHDSSYLWGSSSALSKKKIRHRRIYVSSAFAAHFDVYLALTGSIQRVLQATYSNPTDYVLKVYASLPLLYGFQDIVDHGDTGVYQGNITHNRYFLEEFKKAFEIGEDPSLLILGTCEIDMRDWSKTLLELWDSLPEHRKFYVVCGIHHTGQGWTVNHLADWAKRGAVRIYGISEHVAKGYKNKLMTMADSWDVRHNTADLEHVQVDWFVPVLDLATMPWRSSITASKKFSKKPLTEVVIQGNFQQGRRDYKTFFAHLERSMTADASAWGYTKTLPWQPVPSLHPLVVHLMGNGDEKKLEIPKSLMDTGMVKIWKNLRYGDFYEKIAGVDVVVPAFNPGGGYYTDQASSTVVIAVECNTPVLVSNRVLAAYTYLDPSLTIIRPSALNEVDALKILRTNTLPSSNWSSINAPPSAWTLPATAALPSAGNQEVKDSGIWSAEIPPRERAKELWTEIDALWHGGWRRDERAMERAKRGIWKVGEEFAKRLLQGS</sequence>
<name>A0A164PAM5_9AGAM</name>
<evidence type="ECO:0008006" key="3">
    <source>
        <dbReference type="Google" id="ProtNLM"/>
    </source>
</evidence>